<dbReference type="InterPro" id="IPR001025">
    <property type="entry name" value="BAH_dom"/>
</dbReference>
<dbReference type="Pfam" id="PF05641">
    <property type="entry name" value="Agenet"/>
    <property type="match status" value="1"/>
</dbReference>
<dbReference type="AlphaFoldDB" id="A0A7J7LR95"/>
<evidence type="ECO:0000256" key="1">
    <source>
        <dbReference type="SAM" id="MobiDB-lite"/>
    </source>
</evidence>
<sequence length="629" mass="72574">MSPSVHGFLEWREDFVSQERGSRVVHYYLKDRAGDSILAVVGTERSLRHMVYVVSETFSEVYCSERSINAGFKWRSRREVVDWLTSLLSKRPRISKSPRNDVKQAFGYPDFSTDGLDAPRSRLVNHNSQFAGKFDVYNSDIVWSGDAWKCGKQLKHYPAFCRNGTTITIHSFVFVMAQEENHYVAYLEDMYEDRKGQKKVRARWFHNNREVECVIPLPNPHPREVFITPYAQVISAECVDGPATVLTPEHYGKCLAILSDLSSARVHLCCKEFRSNRVKLFDVSKLRGYFEQTILSCLEEEFKFNVEGTMQGAKSSRNCKKRQRFITSQNFGEGSEITACGPIYQNMRFLLQGRRPMAVKYIPPEVWVTSYFKANENVEILCQDSGIRGCWFRCTVLVVSRKQLKVQYDDLMDEDGHGNLEEWVPAFRPAALDKLGMRSPRRLTIRPCPPSEDSTNLSIDIGAAVDVWWNDGWWEGVVTEIDNCGNDSLHIYFPGEDMFSTFSRKDIRSSKEWLRDRWIDIEAKPDILSVISKRSETGSAIVLQREVPLSLKLDPIKEDNQELTGLVRSFSFKDNLKWVNSRKRQWVEGENKQSFNNGEDEDRDEEDGHTDNNADDTMFDDELTDTDTE</sequence>
<evidence type="ECO:0000313" key="4">
    <source>
        <dbReference type="Proteomes" id="UP000541444"/>
    </source>
</evidence>
<dbReference type="CDD" id="cd20405">
    <property type="entry name" value="Tudor_Agenet_AtDUF_rpt1_3"/>
    <property type="match status" value="1"/>
</dbReference>
<feature type="region of interest" description="Disordered" evidence="1">
    <location>
        <begin position="589"/>
        <end position="629"/>
    </location>
</feature>
<accession>A0A7J7LR95</accession>
<dbReference type="PANTHER" id="PTHR31917">
    <property type="entry name" value="AGENET DOMAIN-CONTAINING PROTEIN-RELATED"/>
    <property type="match status" value="1"/>
</dbReference>
<dbReference type="EMBL" id="JACGCM010002086">
    <property type="protein sequence ID" value="KAF6145068.1"/>
    <property type="molecule type" value="Genomic_DNA"/>
</dbReference>
<organism evidence="3 4">
    <name type="scientific">Kingdonia uniflora</name>
    <dbReference type="NCBI Taxonomy" id="39325"/>
    <lineage>
        <taxon>Eukaryota</taxon>
        <taxon>Viridiplantae</taxon>
        <taxon>Streptophyta</taxon>
        <taxon>Embryophyta</taxon>
        <taxon>Tracheophyta</taxon>
        <taxon>Spermatophyta</taxon>
        <taxon>Magnoliopsida</taxon>
        <taxon>Ranunculales</taxon>
        <taxon>Circaeasteraceae</taxon>
        <taxon>Kingdonia</taxon>
    </lineage>
</organism>
<feature type="compositionally biased region" description="Acidic residues" evidence="1">
    <location>
        <begin position="598"/>
        <end position="629"/>
    </location>
</feature>
<dbReference type="PROSITE" id="PS51038">
    <property type="entry name" value="BAH"/>
    <property type="match status" value="1"/>
</dbReference>
<feature type="domain" description="BAH" evidence="2">
    <location>
        <begin position="165"/>
        <end position="284"/>
    </location>
</feature>
<dbReference type="Gene3D" id="2.30.30.490">
    <property type="match status" value="1"/>
</dbReference>
<dbReference type="InterPro" id="IPR043151">
    <property type="entry name" value="BAH_sf"/>
</dbReference>
<dbReference type="Pfam" id="PF01426">
    <property type="entry name" value="BAH"/>
    <property type="match status" value="1"/>
</dbReference>
<dbReference type="GO" id="GO:0003682">
    <property type="term" value="F:chromatin binding"/>
    <property type="evidence" value="ECO:0007669"/>
    <property type="project" value="InterPro"/>
</dbReference>
<dbReference type="Proteomes" id="UP000541444">
    <property type="component" value="Unassembled WGS sequence"/>
</dbReference>
<dbReference type="InterPro" id="IPR014002">
    <property type="entry name" value="Agenet_dom_plant"/>
</dbReference>
<dbReference type="InterPro" id="IPR008395">
    <property type="entry name" value="Agenet-like_dom"/>
</dbReference>
<dbReference type="OrthoDB" id="1883212at2759"/>
<dbReference type="PANTHER" id="PTHR31917:SF101">
    <property type="entry name" value="OS07G0607300 PROTEIN"/>
    <property type="match status" value="1"/>
</dbReference>
<name>A0A7J7LR95_9MAGN</name>
<evidence type="ECO:0000313" key="3">
    <source>
        <dbReference type="EMBL" id="KAF6145068.1"/>
    </source>
</evidence>
<reference evidence="3 4" key="1">
    <citation type="journal article" date="2020" name="IScience">
        <title>Genome Sequencing of the Endangered Kingdonia uniflora (Circaeasteraceae, Ranunculales) Reveals Potential Mechanisms of Evolutionary Specialization.</title>
        <authorList>
            <person name="Sun Y."/>
            <person name="Deng T."/>
            <person name="Zhang A."/>
            <person name="Moore M.J."/>
            <person name="Landis J.B."/>
            <person name="Lin N."/>
            <person name="Zhang H."/>
            <person name="Zhang X."/>
            <person name="Huang J."/>
            <person name="Zhang X."/>
            <person name="Sun H."/>
            <person name="Wang H."/>
        </authorList>
    </citation>
    <scope>NUCLEOTIDE SEQUENCE [LARGE SCALE GENOMIC DNA]</scope>
    <source>
        <strain evidence="3">TB1705</strain>
        <tissue evidence="3">Leaf</tissue>
    </source>
</reference>
<keyword evidence="4" id="KW-1185">Reference proteome</keyword>
<dbReference type="SMART" id="SM00743">
    <property type="entry name" value="Agenet"/>
    <property type="match status" value="2"/>
</dbReference>
<protein>
    <recommendedName>
        <fullName evidence="2">BAH domain-containing protein</fullName>
    </recommendedName>
</protein>
<gene>
    <name evidence="3" type="ORF">GIB67_013419</name>
</gene>
<comment type="caution">
    <text evidence="3">The sequence shown here is derived from an EMBL/GenBank/DDBJ whole genome shotgun (WGS) entry which is preliminary data.</text>
</comment>
<evidence type="ECO:0000259" key="2">
    <source>
        <dbReference type="PROSITE" id="PS51038"/>
    </source>
</evidence>
<dbReference type="SMART" id="SM00439">
    <property type="entry name" value="BAH"/>
    <property type="match status" value="1"/>
</dbReference>
<proteinExistence type="predicted"/>